<dbReference type="Proteomes" id="UP000825434">
    <property type="component" value="Chromosome 2"/>
</dbReference>
<evidence type="ECO:0000313" key="3">
    <source>
        <dbReference type="Proteomes" id="UP000825434"/>
    </source>
</evidence>
<reference evidence="2 3" key="1">
    <citation type="submission" date="2021-06" db="EMBL/GenBank/DDBJ databases">
        <title>Candida outbreak in Lebanon.</title>
        <authorList>
            <person name="Finianos M."/>
        </authorList>
    </citation>
    <scope>NUCLEOTIDE SEQUENCE [LARGE SCALE GENOMIC DNA]</scope>
    <source>
        <strain evidence="2">CA3LBN</strain>
    </source>
</reference>
<feature type="region of interest" description="Disordered" evidence="1">
    <location>
        <begin position="59"/>
        <end position="103"/>
    </location>
</feature>
<evidence type="ECO:0000256" key="1">
    <source>
        <dbReference type="SAM" id="MobiDB-lite"/>
    </source>
</evidence>
<keyword evidence="3" id="KW-1185">Reference proteome</keyword>
<protein>
    <submittedName>
        <fullName evidence="2">Uncharacterized protein</fullName>
    </submittedName>
</protein>
<feature type="compositionally biased region" description="Polar residues" evidence="1">
    <location>
        <begin position="92"/>
        <end position="103"/>
    </location>
</feature>
<sequence length="261" mass="29372">MDFGTIAMDVPVGQETPDIQMFSANGAPSNSLYPDLAIDAAIEKAFSELERPQYVKLETPESLSPEETDWTAPEFANDGHGSLESSPEDPQGIQNGIHEQTQDHQNLNIDTVAALKREMANHSRMVGTYTTMKSAYLKLCKEFNYLLGLFNDNEKAKIGLIHENNQLRQMLVEVIKQREIDRQRYREVHHFSSAQLFKIPHAMSDVLLELEMILATVRQIDQSVLASIALLEKGVPAGSYKQLVASNKEKLERVMALLEEM</sequence>
<dbReference type="EMBL" id="CP076662">
    <property type="protein sequence ID" value="QWU87617.1"/>
    <property type="molecule type" value="Genomic_DNA"/>
</dbReference>
<accession>A0ABX8I3E6</accession>
<proteinExistence type="predicted"/>
<organism evidence="2 3">
    <name type="scientific">Candidozyma haemuli</name>
    <dbReference type="NCBI Taxonomy" id="45357"/>
    <lineage>
        <taxon>Eukaryota</taxon>
        <taxon>Fungi</taxon>
        <taxon>Dikarya</taxon>
        <taxon>Ascomycota</taxon>
        <taxon>Saccharomycotina</taxon>
        <taxon>Pichiomycetes</taxon>
        <taxon>Metschnikowiaceae</taxon>
        <taxon>Candidozyma</taxon>
    </lineage>
</organism>
<name>A0ABX8I3E6_9ASCO</name>
<evidence type="ECO:0000313" key="2">
    <source>
        <dbReference type="EMBL" id="QWU87617.1"/>
    </source>
</evidence>
<gene>
    <name evidence="2" type="ORF">CA3LBN_001882</name>
</gene>